<dbReference type="EMBL" id="JAUKVY010000056">
    <property type="protein sequence ID" value="MDO1537987.1"/>
    <property type="molecule type" value="Genomic_DNA"/>
</dbReference>
<organism evidence="3 4">
    <name type="scientific">Variovorax ginsengisoli</name>
    <dbReference type="NCBI Taxonomy" id="363844"/>
    <lineage>
        <taxon>Bacteria</taxon>
        <taxon>Pseudomonadati</taxon>
        <taxon>Pseudomonadota</taxon>
        <taxon>Betaproteobacteria</taxon>
        <taxon>Burkholderiales</taxon>
        <taxon>Comamonadaceae</taxon>
        <taxon>Variovorax</taxon>
    </lineage>
</organism>
<dbReference type="Pfam" id="PF03061">
    <property type="entry name" value="4HBT"/>
    <property type="match status" value="1"/>
</dbReference>
<dbReference type="Proteomes" id="UP001169027">
    <property type="component" value="Unassembled WGS sequence"/>
</dbReference>
<evidence type="ECO:0000256" key="1">
    <source>
        <dbReference type="ARBA" id="ARBA00022801"/>
    </source>
</evidence>
<dbReference type="InterPro" id="IPR003736">
    <property type="entry name" value="PAAI_dom"/>
</dbReference>
<dbReference type="CDD" id="cd03443">
    <property type="entry name" value="PaaI_thioesterase"/>
    <property type="match status" value="1"/>
</dbReference>
<reference evidence="3" key="1">
    <citation type="submission" date="2023-06" db="EMBL/GenBank/DDBJ databases">
        <authorList>
            <person name="Jiang Y."/>
            <person name="Liu Q."/>
        </authorList>
    </citation>
    <scope>NUCLEOTIDE SEQUENCE</scope>
    <source>
        <strain evidence="3">CGMCC 1.12090</strain>
    </source>
</reference>
<dbReference type="RefSeq" id="WP_301816398.1">
    <property type="nucleotide sequence ID" value="NZ_JAUJZH010000056.1"/>
</dbReference>
<evidence type="ECO:0000313" key="4">
    <source>
        <dbReference type="Proteomes" id="UP001169027"/>
    </source>
</evidence>
<proteinExistence type="predicted"/>
<dbReference type="InterPro" id="IPR029069">
    <property type="entry name" value="HotDog_dom_sf"/>
</dbReference>
<gene>
    <name evidence="3" type="ORF">Q2T77_37760</name>
</gene>
<dbReference type="EC" id="3.1.2.-" evidence="3"/>
<protein>
    <submittedName>
        <fullName evidence="3">PaaI family thioesterase</fullName>
        <ecNumber evidence="3">3.1.2.-</ecNumber>
    </submittedName>
</protein>
<sequence length="159" mass="16602">MESLRTPSAPQEDNPTRAYVAEAVASGRRHVPLDINPALASLSTQLVEVRGEDLVLRFTAPRTATQGNGVVSGGTLASMLDLAMAMTVLSRLKPGFTCSTISLTVNMQAAGQEGHFLAVAGVDRVGRKVAFAHATLYDAEGSRVIANAISSLAVVPVQT</sequence>
<dbReference type="SUPFAM" id="SSF54637">
    <property type="entry name" value="Thioesterase/thiol ester dehydrase-isomerase"/>
    <property type="match status" value="1"/>
</dbReference>
<accession>A0ABT8SGG9</accession>
<dbReference type="InterPro" id="IPR006683">
    <property type="entry name" value="Thioestr_dom"/>
</dbReference>
<keyword evidence="4" id="KW-1185">Reference proteome</keyword>
<keyword evidence="1 3" id="KW-0378">Hydrolase</keyword>
<name>A0ABT8SGG9_9BURK</name>
<evidence type="ECO:0000313" key="3">
    <source>
        <dbReference type="EMBL" id="MDO1537987.1"/>
    </source>
</evidence>
<dbReference type="NCBIfam" id="TIGR00369">
    <property type="entry name" value="unchar_dom_1"/>
    <property type="match status" value="1"/>
</dbReference>
<evidence type="ECO:0000259" key="2">
    <source>
        <dbReference type="Pfam" id="PF03061"/>
    </source>
</evidence>
<dbReference type="Gene3D" id="3.10.129.10">
    <property type="entry name" value="Hotdog Thioesterase"/>
    <property type="match status" value="1"/>
</dbReference>
<dbReference type="GO" id="GO:0016787">
    <property type="term" value="F:hydrolase activity"/>
    <property type="evidence" value="ECO:0007669"/>
    <property type="project" value="UniProtKB-KW"/>
</dbReference>
<feature type="domain" description="Thioesterase" evidence="2">
    <location>
        <begin position="68"/>
        <end position="143"/>
    </location>
</feature>
<comment type="caution">
    <text evidence="3">The sequence shown here is derived from an EMBL/GenBank/DDBJ whole genome shotgun (WGS) entry which is preliminary data.</text>
</comment>